<dbReference type="EMBL" id="AMQM01000962">
    <property type="status" value="NOT_ANNOTATED_CDS"/>
    <property type="molecule type" value="Genomic_DNA"/>
</dbReference>
<feature type="compositionally biased region" description="Acidic residues" evidence="1">
    <location>
        <begin position="179"/>
        <end position="213"/>
    </location>
</feature>
<evidence type="ECO:0000256" key="1">
    <source>
        <dbReference type="SAM" id="MobiDB-lite"/>
    </source>
</evidence>
<dbReference type="KEGG" id="hro:HELRODRAFT_188777"/>
<sequence length="277" mass="31752">MAKGKNKGKGPKPGKRKISLLKLSNKKLNKLAKQGKLKKAVGKKKLVSLLKERTSKKKLDRKSAPEREEPEVENDIPLQEADYDYYAKPGRNFDFLSDLAVDESSKKLGRKKRKQQENNINNSYNDKITKDYELNEGLYEQRYKNNNDRSKNVKIKQLLPFKSKDKGIIHRSMEIEQKSDDDEDDDDVVNNGDDDDDVNNDDGGDDDDGEDGNDQSNSHPPRKKSKVEEYIDEKIKTQQLKRGISNLCKSILQSIDDNIGKLNEVMGYLADEYTHFI</sequence>
<organism evidence="3 4">
    <name type="scientific">Helobdella robusta</name>
    <name type="common">Californian leech</name>
    <dbReference type="NCBI Taxonomy" id="6412"/>
    <lineage>
        <taxon>Eukaryota</taxon>
        <taxon>Metazoa</taxon>
        <taxon>Spiralia</taxon>
        <taxon>Lophotrochozoa</taxon>
        <taxon>Annelida</taxon>
        <taxon>Clitellata</taxon>
        <taxon>Hirudinea</taxon>
        <taxon>Rhynchobdellida</taxon>
        <taxon>Glossiphoniidae</taxon>
        <taxon>Helobdella</taxon>
    </lineage>
</organism>
<name>T1FQC7_HELRO</name>
<reference evidence="3" key="3">
    <citation type="submission" date="2015-06" db="UniProtKB">
        <authorList>
            <consortium name="EnsemblMetazoa"/>
        </authorList>
    </citation>
    <scope>IDENTIFICATION</scope>
</reference>
<keyword evidence="4" id="KW-1185">Reference proteome</keyword>
<feature type="region of interest" description="Disordered" evidence="1">
    <location>
        <begin position="1"/>
        <end position="23"/>
    </location>
</feature>
<proteinExistence type="predicted"/>
<reference evidence="2 4" key="2">
    <citation type="journal article" date="2013" name="Nature">
        <title>Insights into bilaterian evolution from three spiralian genomes.</title>
        <authorList>
            <person name="Simakov O."/>
            <person name="Marletaz F."/>
            <person name="Cho S.J."/>
            <person name="Edsinger-Gonzales E."/>
            <person name="Havlak P."/>
            <person name="Hellsten U."/>
            <person name="Kuo D.H."/>
            <person name="Larsson T."/>
            <person name="Lv J."/>
            <person name="Arendt D."/>
            <person name="Savage R."/>
            <person name="Osoegawa K."/>
            <person name="de Jong P."/>
            <person name="Grimwood J."/>
            <person name="Chapman J.A."/>
            <person name="Shapiro H."/>
            <person name="Aerts A."/>
            <person name="Otillar R.P."/>
            <person name="Terry A.Y."/>
            <person name="Boore J.L."/>
            <person name="Grigoriev I.V."/>
            <person name="Lindberg D.R."/>
            <person name="Seaver E.C."/>
            <person name="Weisblat D.A."/>
            <person name="Putnam N.H."/>
            <person name="Rokhsar D.S."/>
        </authorList>
    </citation>
    <scope>NUCLEOTIDE SEQUENCE</scope>
</reference>
<feature type="region of interest" description="Disordered" evidence="1">
    <location>
        <begin position="104"/>
        <end position="132"/>
    </location>
</feature>
<evidence type="ECO:0000313" key="4">
    <source>
        <dbReference type="Proteomes" id="UP000015101"/>
    </source>
</evidence>
<dbReference type="GeneID" id="20211024"/>
<accession>T1FQC7</accession>
<evidence type="ECO:0000313" key="3">
    <source>
        <dbReference type="EnsemblMetazoa" id="HelroP188777"/>
    </source>
</evidence>
<gene>
    <name evidence="3" type="primary">20211024</name>
    <name evidence="2" type="ORF">HELRODRAFT_188777</name>
</gene>
<dbReference type="EMBL" id="KB096742">
    <property type="protein sequence ID" value="ESO02616.1"/>
    <property type="molecule type" value="Genomic_DNA"/>
</dbReference>
<feature type="region of interest" description="Disordered" evidence="1">
    <location>
        <begin position="169"/>
        <end position="230"/>
    </location>
</feature>
<reference evidence="4" key="1">
    <citation type="submission" date="2012-12" db="EMBL/GenBank/DDBJ databases">
        <authorList>
            <person name="Hellsten U."/>
            <person name="Grimwood J."/>
            <person name="Chapman J.A."/>
            <person name="Shapiro H."/>
            <person name="Aerts A."/>
            <person name="Otillar R.P."/>
            <person name="Terry A.Y."/>
            <person name="Boore J.L."/>
            <person name="Simakov O."/>
            <person name="Marletaz F."/>
            <person name="Cho S.-J."/>
            <person name="Edsinger-Gonzales E."/>
            <person name="Havlak P."/>
            <person name="Kuo D.-H."/>
            <person name="Larsson T."/>
            <person name="Lv J."/>
            <person name="Arendt D."/>
            <person name="Savage R."/>
            <person name="Osoegawa K."/>
            <person name="de Jong P."/>
            <person name="Lindberg D.R."/>
            <person name="Seaver E.C."/>
            <person name="Weisblat D.A."/>
            <person name="Putnam N.H."/>
            <person name="Grigoriev I.V."/>
            <person name="Rokhsar D.S."/>
        </authorList>
    </citation>
    <scope>NUCLEOTIDE SEQUENCE</scope>
</reference>
<dbReference type="CTD" id="20211024"/>
<feature type="region of interest" description="Disordered" evidence="1">
    <location>
        <begin position="48"/>
        <end position="75"/>
    </location>
</feature>
<dbReference type="InParanoid" id="T1FQC7"/>
<feature type="compositionally biased region" description="Basic and acidic residues" evidence="1">
    <location>
        <begin position="169"/>
        <end position="178"/>
    </location>
</feature>
<protein>
    <submittedName>
        <fullName evidence="2 3">Uncharacterized protein</fullName>
    </submittedName>
</protein>
<dbReference type="RefSeq" id="XP_009020024.1">
    <property type="nucleotide sequence ID" value="XM_009021776.1"/>
</dbReference>
<feature type="compositionally biased region" description="Polar residues" evidence="1">
    <location>
        <begin position="117"/>
        <end position="126"/>
    </location>
</feature>
<dbReference type="AlphaFoldDB" id="T1FQC7"/>
<dbReference type="EnsemblMetazoa" id="HelroT188777">
    <property type="protein sequence ID" value="HelroP188777"/>
    <property type="gene ID" value="HelroG188777"/>
</dbReference>
<evidence type="ECO:0000313" key="2">
    <source>
        <dbReference type="EMBL" id="ESO02616.1"/>
    </source>
</evidence>
<dbReference type="Proteomes" id="UP000015101">
    <property type="component" value="Unassembled WGS sequence"/>
</dbReference>
<dbReference type="HOGENOM" id="CLU_1006734_0_0_1"/>